<dbReference type="InterPro" id="IPR011620">
    <property type="entry name" value="Sig_transdc_His_kinase_LytS_TM"/>
</dbReference>
<proteinExistence type="predicted"/>
<dbReference type="PANTHER" id="PTHR33121">
    <property type="entry name" value="CYCLIC DI-GMP PHOSPHODIESTERASE PDEF"/>
    <property type="match status" value="1"/>
</dbReference>
<dbReference type="SUPFAM" id="SSF55073">
    <property type="entry name" value="Nucleotide cyclase"/>
    <property type="match status" value="1"/>
</dbReference>
<dbReference type="SMART" id="SM00052">
    <property type="entry name" value="EAL"/>
    <property type="match status" value="1"/>
</dbReference>
<dbReference type="Pfam" id="PF00990">
    <property type="entry name" value="GGDEF"/>
    <property type="match status" value="1"/>
</dbReference>
<dbReference type="GO" id="GO:0071111">
    <property type="term" value="F:cyclic-guanylate-specific phosphodiesterase activity"/>
    <property type="evidence" value="ECO:0007669"/>
    <property type="project" value="InterPro"/>
</dbReference>
<evidence type="ECO:0008006" key="11">
    <source>
        <dbReference type="Google" id="ProtNLM"/>
    </source>
</evidence>
<keyword evidence="3 6" id="KW-0812">Transmembrane</keyword>
<evidence type="ECO:0000256" key="2">
    <source>
        <dbReference type="ARBA" id="ARBA00022475"/>
    </source>
</evidence>
<dbReference type="GO" id="GO:0005886">
    <property type="term" value="C:plasma membrane"/>
    <property type="evidence" value="ECO:0007669"/>
    <property type="project" value="UniProtKB-SubCell"/>
</dbReference>
<dbReference type="PROSITE" id="PS50887">
    <property type="entry name" value="GGDEF"/>
    <property type="match status" value="1"/>
</dbReference>
<feature type="transmembrane region" description="Helical" evidence="6">
    <location>
        <begin position="167"/>
        <end position="188"/>
    </location>
</feature>
<keyword evidence="2" id="KW-1003">Cell membrane</keyword>
<keyword evidence="4 6" id="KW-1133">Transmembrane helix</keyword>
<dbReference type="Gene3D" id="3.30.70.270">
    <property type="match status" value="1"/>
</dbReference>
<keyword evidence="5 6" id="KW-0472">Membrane</keyword>
<dbReference type="InterPro" id="IPR050706">
    <property type="entry name" value="Cyclic-di-GMP_PDE-like"/>
</dbReference>
<dbReference type="OrthoDB" id="9759607at2"/>
<dbReference type="CDD" id="cd01949">
    <property type="entry name" value="GGDEF"/>
    <property type="match status" value="1"/>
</dbReference>
<name>A0A2W1L5P4_9BACL</name>
<dbReference type="InterPro" id="IPR001633">
    <property type="entry name" value="EAL_dom"/>
</dbReference>
<evidence type="ECO:0000256" key="4">
    <source>
        <dbReference type="ARBA" id="ARBA00022989"/>
    </source>
</evidence>
<dbReference type="Pfam" id="PF07694">
    <property type="entry name" value="5TM-5TMR_LYT"/>
    <property type="match status" value="1"/>
</dbReference>
<dbReference type="PANTHER" id="PTHR33121:SF70">
    <property type="entry name" value="SIGNALING PROTEIN YKOW"/>
    <property type="match status" value="1"/>
</dbReference>
<dbReference type="CDD" id="cd01948">
    <property type="entry name" value="EAL"/>
    <property type="match status" value="1"/>
</dbReference>
<dbReference type="RefSeq" id="WP_111147078.1">
    <property type="nucleotide sequence ID" value="NZ_QKRB01000044.1"/>
</dbReference>
<dbReference type="NCBIfam" id="TIGR00254">
    <property type="entry name" value="GGDEF"/>
    <property type="match status" value="1"/>
</dbReference>
<dbReference type="Proteomes" id="UP000249522">
    <property type="component" value="Unassembled WGS sequence"/>
</dbReference>
<comment type="subcellular location">
    <subcellularLocation>
        <location evidence="1">Cell membrane</location>
        <topology evidence="1">Multi-pass membrane protein</topology>
    </subcellularLocation>
</comment>
<dbReference type="PROSITE" id="PS50883">
    <property type="entry name" value="EAL"/>
    <property type="match status" value="1"/>
</dbReference>
<evidence type="ECO:0000313" key="10">
    <source>
        <dbReference type="Proteomes" id="UP000249522"/>
    </source>
</evidence>
<feature type="transmembrane region" description="Helical" evidence="6">
    <location>
        <begin position="137"/>
        <end position="155"/>
    </location>
</feature>
<reference evidence="9 10" key="1">
    <citation type="submission" date="2018-06" db="EMBL/GenBank/DDBJ databases">
        <title>Paenibacillus imtechensis sp. nov.</title>
        <authorList>
            <person name="Pinnaka A.K."/>
            <person name="Singh H."/>
            <person name="Kaur M."/>
        </authorList>
    </citation>
    <scope>NUCLEOTIDE SEQUENCE [LARGE SCALE GENOMIC DNA]</scope>
    <source>
        <strain evidence="9 10">SMB1</strain>
    </source>
</reference>
<dbReference type="GO" id="GO:0000155">
    <property type="term" value="F:phosphorelay sensor kinase activity"/>
    <property type="evidence" value="ECO:0007669"/>
    <property type="project" value="InterPro"/>
</dbReference>
<dbReference type="AlphaFoldDB" id="A0A2W1L5P4"/>
<dbReference type="InterPro" id="IPR043128">
    <property type="entry name" value="Rev_trsase/Diguanyl_cyclase"/>
</dbReference>
<evidence type="ECO:0000259" key="8">
    <source>
        <dbReference type="PROSITE" id="PS50887"/>
    </source>
</evidence>
<evidence type="ECO:0000313" key="9">
    <source>
        <dbReference type="EMBL" id="PZD95448.1"/>
    </source>
</evidence>
<dbReference type="SUPFAM" id="SSF141868">
    <property type="entry name" value="EAL domain-like"/>
    <property type="match status" value="1"/>
</dbReference>
<protein>
    <recommendedName>
        <fullName evidence="11">GGDEF domain-containing protein</fullName>
    </recommendedName>
</protein>
<dbReference type="SMART" id="SM00267">
    <property type="entry name" value="GGDEF"/>
    <property type="match status" value="1"/>
</dbReference>
<feature type="transmembrane region" description="Helical" evidence="6">
    <location>
        <begin position="6"/>
        <end position="28"/>
    </location>
</feature>
<feature type="transmembrane region" description="Helical" evidence="6">
    <location>
        <begin position="105"/>
        <end position="125"/>
    </location>
</feature>
<accession>A0A2W1L5P4</accession>
<evidence type="ECO:0000256" key="6">
    <source>
        <dbReference type="SAM" id="Phobius"/>
    </source>
</evidence>
<evidence type="ECO:0000259" key="7">
    <source>
        <dbReference type="PROSITE" id="PS50883"/>
    </source>
</evidence>
<gene>
    <name evidence="9" type="ORF">DNH61_13010</name>
</gene>
<dbReference type="InterPro" id="IPR035919">
    <property type="entry name" value="EAL_sf"/>
</dbReference>
<dbReference type="InterPro" id="IPR000160">
    <property type="entry name" value="GGDEF_dom"/>
</dbReference>
<keyword evidence="10" id="KW-1185">Reference proteome</keyword>
<organism evidence="9 10">
    <name type="scientific">Paenibacillus sambharensis</name>
    <dbReference type="NCBI Taxonomy" id="1803190"/>
    <lineage>
        <taxon>Bacteria</taxon>
        <taxon>Bacillati</taxon>
        <taxon>Bacillota</taxon>
        <taxon>Bacilli</taxon>
        <taxon>Bacillales</taxon>
        <taxon>Paenibacillaceae</taxon>
        <taxon>Paenibacillus</taxon>
    </lineage>
</organism>
<dbReference type="EMBL" id="QKRB01000044">
    <property type="protein sequence ID" value="PZD95448.1"/>
    <property type="molecule type" value="Genomic_DNA"/>
</dbReference>
<dbReference type="GO" id="GO:0071555">
    <property type="term" value="P:cell wall organization"/>
    <property type="evidence" value="ECO:0007669"/>
    <property type="project" value="InterPro"/>
</dbReference>
<feature type="domain" description="GGDEF" evidence="8">
    <location>
        <begin position="219"/>
        <end position="352"/>
    </location>
</feature>
<comment type="caution">
    <text evidence="9">The sequence shown here is derived from an EMBL/GenBank/DDBJ whole genome shotgun (WGS) entry which is preliminary data.</text>
</comment>
<evidence type="ECO:0000256" key="3">
    <source>
        <dbReference type="ARBA" id="ARBA00022692"/>
    </source>
</evidence>
<evidence type="ECO:0000256" key="5">
    <source>
        <dbReference type="ARBA" id="ARBA00023136"/>
    </source>
</evidence>
<feature type="domain" description="EAL" evidence="7">
    <location>
        <begin position="361"/>
        <end position="615"/>
    </location>
</feature>
<sequence>MFEWPVFINLLRNAADIGFFIFLVNYIRRYMVHLNRTVKLWAWGLLFGLAGLVSMQYPITVSEGVIVDFRVVLVAMASLYGGARGALLSALLIAAGRYYLGGAGFIPGIGTVITAALLGLLARWYEQKNNRRMSNLQLLGLGFLLALQMLPWVMLLPRQTVMQYLQYSAIPVFILFPLTVLLFCHVMAGQFRVLSHPFLEISNLKHISTELQRYAGGSSQTAVAFAQIDNFKNLNHLYGYALGEQLLIQMYDRIRSRFGDPLLIRYGMGEFVMCLKNLDNIQGSLKCELKKIKQELMQPYRVHGMEINLTLTAGVAVGAARKDSVETMLRQAETALHEARKKGQNHTIMYEPSMADKSVHFSQIQEALRSALSRGEISLHLQPQFNTDTSLLRGFEALVRWNHPRLGPVSPADFIPIAEQNGTIIEIGEWVLRQACEIHLKELLPLFPEALMSVNISAVQLGDPDFAAGVVRILEETGLPPDRLELEITESGLMASVESAAETMTQLEKLGIRFALDDFGTGYSSLNYLQKFPIHLVKIDKSFIHDLSGRQNKSRMTESIINFVHMLNLPVVAEGLETDEQLTLLRDWRCDFVQGYLFSRPIPAGEAPAYVRRILNQPSPVTP</sequence>
<evidence type="ECO:0000256" key="1">
    <source>
        <dbReference type="ARBA" id="ARBA00004651"/>
    </source>
</evidence>
<dbReference type="InterPro" id="IPR029787">
    <property type="entry name" value="Nucleotide_cyclase"/>
</dbReference>
<feature type="transmembrane region" description="Helical" evidence="6">
    <location>
        <begin position="40"/>
        <end position="59"/>
    </location>
</feature>
<feature type="transmembrane region" description="Helical" evidence="6">
    <location>
        <begin position="71"/>
        <end position="93"/>
    </location>
</feature>
<dbReference type="Gene3D" id="3.20.20.450">
    <property type="entry name" value="EAL domain"/>
    <property type="match status" value="1"/>
</dbReference>
<dbReference type="Pfam" id="PF00563">
    <property type="entry name" value="EAL"/>
    <property type="match status" value="1"/>
</dbReference>